<dbReference type="InterPro" id="IPR012910">
    <property type="entry name" value="Plug_dom"/>
</dbReference>
<keyword evidence="3 10" id="KW-1134">Transmembrane beta strand</keyword>
<dbReference type="Pfam" id="PF07715">
    <property type="entry name" value="Plug"/>
    <property type="match status" value="1"/>
</dbReference>
<evidence type="ECO:0000256" key="4">
    <source>
        <dbReference type="ARBA" id="ARBA00022692"/>
    </source>
</evidence>
<dbReference type="SUPFAM" id="SSF56935">
    <property type="entry name" value="Porins"/>
    <property type="match status" value="1"/>
</dbReference>
<keyword evidence="16" id="KW-1185">Reference proteome</keyword>
<evidence type="ECO:0000256" key="3">
    <source>
        <dbReference type="ARBA" id="ARBA00022452"/>
    </source>
</evidence>
<dbReference type="InterPro" id="IPR036942">
    <property type="entry name" value="Beta-barrel_TonB_sf"/>
</dbReference>
<evidence type="ECO:0000256" key="8">
    <source>
        <dbReference type="ARBA" id="ARBA00023136"/>
    </source>
</evidence>
<feature type="chain" id="PRO_5045492214" evidence="12">
    <location>
        <begin position="23"/>
        <end position="647"/>
    </location>
</feature>
<dbReference type="InterPro" id="IPR039426">
    <property type="entry name" value="TonB-dep_rcpt-like"/>
</dbReference>
<evidence type="ECO:0000256" key="2">
    <source>
        <dbReference type="ARBA" id="ARBA00022448"/>
    </source>
</evidence>
<evidence type="ECO:0000256" key="1">
    <source>
        <dbReference type="ARBA" id="ARBA00004571"/>
    </source>
</evidence>
<comment type="subcellular location">
    <subcellularLocation>
        <location evidence="1 10">Cell outer membrane</location>
        <topology evidence="1 10">Multi-pass membrane protein</topology>
    </subcellularLocation>
</comment>
<evidence type="ECO:0000256" key="11">
    <source>
        <dbReference type="RuleBase" id="RU003357"/>
    </source>
</evidence>
<dbReference type="EMBL" id="JBDIME010000003">
    <property type="protein sequence ID" value="MEN2789094.1"/>
    <property type="molecule type" value="Genomic_DNA"/>
</dbReference>
<evidence type="ECO:0000259" key="14">
    <source>
        <dbReference type="Pfam" id="PF07715"/>
    </source>
</evidence>
<keyword evidence="8 10" id="KW-0472">Membrane</keyword>
<keyword evidence="7 11" id="KW-0798">TonB box</keyword>
<evidence type="ECO:0000256" key="6">
    <source>
        <dbReference type="ARBA" id="ARBA00023065"/>
    </source>
</evidence>
<proteinExistence type="inferred from homology"/>
<organism evidence="15 16">
    <name type="scientific">Sphingomonas oligophenolica</name>
    <dbReference type="NCBI Taxonomy" id="301154"/>
    <lineage>
        <taxon>Bacteria</taxon>
        <taxon>Pseudomonadati</taxon>
        <taxon>Pseudomonadota</taxon>
        <taxon>Alphaproteobacteria</taxon>
        <taxon>Sphingomonadales</taxon>
        <taxon>Sphingomonadaceae</taxon>
        <taxon>Sphingomonas</taxon>
    </lineage>
</organism>
<keyword evidence="2 10" id="KW-0813">Transport</keyword>
<feature type="signal peptide" evidence="12">
    <location>
        <begin position="1"/>
        <end position="22"/>
    </location>
</feature>
<gene>
    <name evidence="15" type="ORF">ABC974_05610</name>
</gene>
<evidence type="ECO:0000256" key="5">
    <source>
        <dbReference type="ARBA" id="ARBA00022729"/>
    </source>
</evidence>
<keyword evidence="15" id="KW-0675">Receptor</keyword>
<dbReference type="InterPro" id="IPR037066">
    <property type="entry name" value="Plug_dom_sf"/>
</dbReference>
<dbReference type="PROSITE" id="PS52016">
    <property type="entry name" value="TONB_DEPENDENT_REC_3"/>
    <property type="match status" value="1"/>
</dbReference>
<evidence type="ECO:0000259" key="13">
    <source>
        <dbReference type="Pfam" id="PF00593"/>
    </source>
</evidence>
<comment type="caution">
    <text evidence="15">The sequence shown here is derived from an EMBL/GenBank/DDBJ whole genome shotgun (WGS) entry which is preliminary data.</text>
</comment>
<evidence type="ECO:0000256" key="9">
    <source>
        <dbReference type="ARBA" id="ARBA00023237"/>
    </source>
</evidence>
<name>A0ABU9XZV4_9SPHN</name>
<evidence type="ECO:0000313" key="16">
    <source>
        <dbReference type="Proteomes" id="UP001419910"/>
    </source>
</evidence>
<dbReference type="PANTHER" id="PTHR30069:SF53">
    <property type="entry name" value="COLICIN I RECEPTOR-RELATED"/>
    <property type="match status" value="1"/>
</dbReference>
<sequence>MIEYRTCLLATAALLAATSAHAQTAPSVAADDNSIVVADWRAIPDIIVAAGVAQQPDQIGQAVTVITRDEIERRQTVSISDLLTTTPGVTVSRNGGIGTVTALRIRGAEGEQTLTIIDGVRVNDPSSPGGAFDFGNLLAGSVERIEVLRGPNSVPWGSQAIGGVVNITTVTPTQGLQGRASAEYGSHNSLFATAGVSGGAGAVTAALTGGYLRTDGISAAASGAEPDGYRQYGATGSVGIAFTDDIGLDLRAYYAHSKVDLDGFPPPDYSLADDAEYSTAQEIYGYAGLHANLIDGRFRNRVAFTIADINRDNYDPAYGSAPSFFGRGRSERYEYQGDFKLSDQLRLVAGAEHEDSSYYDGSLTHRSGITSFYGEAIVTPIEELTVTGGVRHDDNRDFGGHTSVGANAALALHEGTTLRASYAEGFKAPTLYQRFSDYGTGHLHPETARSYDLGVEQKFLDGRATVGVTWFHRDTTNQIDFRPCDPADVTNPDTICFHRPYGTYDNIERTRAQGVEFELALHPIEAVTVTGNFSYIDSVNRSPGANFGKDLARRPKETVSVSADYRLPFGLSVGGTISHVGDSFDDAGNSRRLDGYALAGLRAEMPIGDHLVLYGRVENVFDEKYQTVADYGTYGRTAYGGIRVKLN</sequence>
<protein>
    <submittedName>
        <fullName evidence="15">TonB-dependent receptor</fullName>
    </submittedName>
</protein>
<comment type="similarity">
    <text evidence="10 11">Belongs to the TonB-dependent receptor family.</text>
</comment>
<dbReference type="Gene3D" id="2.170.130.10">
    <property type="entry name" value="TonB-dependent receptor, plug domain"/>
    <property type="match status" value="1"/>
</dbReference>
<evidence type="ECO:0000256" key="7">
    <source>
        <dbReference type="ARBA" id="ARBA00023077"/>
    </source>
</evidence>
<dbReference type="Pfam" id="PF00593">
    <property type="entry name" value="TonB_dep_Rec_b-barrel"/>
    <property type="match status" value="1"/>
</dbReference>
<keyword evidence="9 10" id="KW-0998">Cell outer membrane</keyword>
<feature type="domain" description="TonB-dependent receptor-like beta-barrel" evidence="13">
    <location>
        <begin position="210"/>
        <end position="620"/>
    </location>
</feature>
<accession>A0ABU9XZV4</accession>
<dbReference type="PANTHER" id="PTHR30069">
    <property type="entry name" value="TONB-DEPENDENT OUTER MEMBRANE RECEPTOR"/>
    <property type="match status" value="1"/>
</dbReference>
<keyword evidence="4 10" id="KW-0812">Transmembrane</keyword>
<evidence type="ECO:0000256" key="12">
    <source>
        <dbReference type="SAM" id="SignalP"/>
    </source>
</evidence>
<dbReference type="CDD" id="cd01347">
    <property type="entry name" value="ligand_gated_channel"/>
    <property type="match status" value="1"/>
</dbReference>
<dbReference type="RefSeq" id="WP_343891751.1">
    <property type="nucleotide sequence ID" value="NZ_BAAAEH010000047.1"/>
</dbReference>
<evidence type="ECO:0000256" key="10">
    <source>
        <dbReference type="PROSITE-ProRule" id="PRU01360"/>
    </source>
</evidence>
<keyword evidence="5 12" id="KW-0732">Signal</keyword>
<dbReference type="Proteomes" id="UP001419910">
    <property type="component" value="Unassembled WGS sequence"/>
</dbReference>
<reference evidence="15 16" key="1">
    <citation type="submission" date="2024-05" db="EMBL/GenBank/DDBJ databases">
        <authorList>
            <person name="Liu Q."/>
            <person name="Xin Y.-H."/>
        </authorList>
    </citation>
    <scope>NUCLEOTIDE SEQUENCE [LARGE SCALE GENOMIC DNA]</scope>
    <source>
        <strain evidence="15 16">CGMCC 1.10181</strain>
    </source>
</reference>
<feature type="domain" description="TonB-dependent receptor plug" evidence="14">
    <location>
        <begin position="58"/>
        <end position="164"/>
    </location>
</feature>
<dbReference type="Gene3D" id="2.40.170.20">
    <property type="entry name" value="TonB-dependent receptor, beta-barrel domain"/>
    <property type="match status" value="1"/>
</dbReference>
<keyword evidence="6" id="KW-0406">Ion transport</keyword>
<evidence type="ECO:0000313" key="15">
    <source>
        <dbReference type="EMBL" id="MEN2789094.1"/>
    </source>
</evidence>
<dbReference type="InterPro" id="IPR000531">
    <property type="entry name" value="Beta-barrel_TonB"/>
</dbReference>